<evidence type="ECO:0000256" key="6">
    <source>
        <dbReference type="ARBA" id="ARBA00022989"/>
    </source>
</evidence>
<gene>
    <name evidence="9" type="primary">xrtY</name>
    <name evidence="9" type="ORF">ACFS5N_00495</name>
</gene>
<accession>A0ABW5Y6J4</accession>
<dbReference type="Pfam" id="PF09721">
    <property type="entry name" value="Exosortase_EpsH"/>
    <property type="match status" value="1"/>
</dbReference>
<comment type="subcellular location">
    <subcellularLocation>
        <location evidence="1">Cell membrane</location>
        <topology evidence="1">Multi-pass membrane protein</topology>
    </subcellularLocation>
</comment>
<sequence length="179" mass="20479">MRFAITFIALFLAFYYFNIGFFSITSQGRHYTPFFAEHLNYIKWLRDFLIWCSAAILKCFGFAVVTNDYSLLVAGKGMITLVYSCLGLGVMSFFSAFVIAFPKPLNAKIIFLLTGLLIIQFLNIARFVFLAIFWDKKNGQIIDHHTIFNGLIYILISISLYFWVKADTGTTANDVKNRA</sequence>
<evidence type="ECO:0000256" key="2">
    <source>
        <dbReference type="ARBA" id="ARBA00022475"/>
    </source>
</evidence>
<proteinExistence type="predicted"/>
<feature type="transmembrane region" description="Helical" evidence="8">
    <location>
        <begin position="48"/>
        <end position="66"/>
    </location>
</feature>
<keyword evidence="3" id="KW-0645">Protease</keyword>
<feature type="transmembrane region" description="Helical" evidence="8">
    <location>
        <begin position="146"/>
        <end position="164"/>
    </location>
</feature>
<organism evidence="9 10">
    <name type="scientific">Mucilaginibacter ximonensis</name>
    <dbReference type="NCBI Taxonomy" id="538021"/>
    <lineage>
        <taxon>Bacteria</taxon>
        <taxon>Pseudomonadati</taxon>
        <taxon>Bacteroidota</taxon>
        <taxon>Sphingobacteriia</taxon>
        <taxon>Sphingobacteriales</taxon>
        <taxon>Sphingobacteriaceae</taxon>
        <taxon>Mucilaginibacter</taxon>
    </lineage>
</organism>
<dbReference type="Proteomes" id="UP001597557">
    <property type="component" value="Unassembled WGS sequence"/>
</dbReference>
<keyword evidence="4 8" id="KW-0812">Transmembrane</keyword>
<evidence type="ECO:0000313" key="9">
    <source>
        <dbReference type="EMBL" id="MFD2870921.1"/>
    </source>
</evidence>
<feature type="transmembrane region" description="Helical" evidence="8">
    <location>
        <begin position="78"/>
        <end position="101"/>
    </location>
</feature>
<dbReference type="InterPro" id="IPR026392">
    <property type="entry name" value="Exo/Archaeosortase_dom"/>
</dbReference>
<keyword evidence="2" id="KW-1003">Cell membrane</keyword>
<evidence type="ECO:0000256" key="5">
    <source>
        <dbReference type="ARBA" id="ARBA00022801"/>
    </source>
</evidence>
<evidence type="ECO:0000256" key="1">
    <source>
        <dbReference type="ARBA" id="ARBA00004651"/>
    </source>
</evidence>
<dbReference type="NCBIfam" id="NF046083">
    <property type="entry name" value="exosort_XrtY"/>
    <property type="match status" value="1"/>
</dbReference>
<evidence type="ECO:0000256" key="3">
    <source>
        <dbReference type="ARBA" id="ARBA00022670"/>
    </source>
</evidence>
<keyword evidence="5" id="KW-0378">Hydrolase</keyword>
<evidence type="ECO:0000256" key="7">
    <source>
        <dbReference type="ARBA" id="ARBA00023136"/>
    </source>
</evidence>
<keyword evidence="6 8" id="KW-1133">Transmembrane helix</keyword>
<dbReference type="NCBIfam" id="TIGR04178">
    <property type="entry name" value="exo_archaeo"/>
    <property type="match status" value="1"/>
</dbReference>
<keyword evidence="7 8" id="KW-0472">Membrane</keyword>
<feature type="transmembrane region" description="Helical" evidence="8">
    <location>
        <begin position="107"/>
        <end position="134"/>
    </location>
</feature>
<protein>
    <submittedName>
        <fullName evidence="9">Exosortase Y</fullName>
    </submittedName>
</protein>
<evidence type="ECO:0000256" key="4">
    <source>
        <dbReference type="ARBA" id="ARBA00022692"/>
    </source>
</evidence>
<dbReference type="EMBL" id="JBHUPD010000001">
    <property type="protein sequence ID" value="MFD2870921.1"/>
    <property type="molecule type" value="Genomic_DNA"/>
</dbReference>
<evidence type="ECO:0000313" key="10">
    <source>
        <dbReference type="Proteomes" id="UP001597557"/>
    </source>
</evidence>
<keyword evidence="10" id="KW-1185">Reference proteome</keyword>
<reference evidence="10" key="1">
    <citation type="journal article" date="2019" name="Int. J. Syst. Evol. Microbiol.">
        <title>The Global Catalogue of Microorganisms (GCM) 10K type strain sequencing project: providing services to taxonomists for standard genome sequencing and annotation.</title>
        <authorList>
            <consortium name="The Broad Institute Genomics Platform"/>
            <consortium name="The Broad Institute Genome Sequencing Center for Infectious Disease"/>
            <person name="Wu L."/>
            <person name="Ma J."/>
        </authorList>
    </citation>
    <scope>NUCLEOTIDE SEQUENCE [LARGE SCALE GENOMIC DNA]</scope>
    <source>
        <strain evidence="10">KCTC 22437</strain>
    </source>
</reference>
<comment type="caution">
    <text evidence="9">The sequence shown here is derived from an EMBL/GenBank/DDBJ whole genome shotgun (WGS) entry which is preliminary data.</text>
</comment>
<feature type="transmembrane region" description="Helical" evidence="8">
    <location>
        <begin position="7"/>
        <end position="28"/>
    </location>
</feature>
<evidence type="ECO:0000256" key="8">
    <source>
        <dbReference type="SAM" id="Phobius"/>
    </source>
</evidence>
<name>A0ABW5Y6J4_9SPHI</name>
<dbReference type="InterPro" id="IPR019127">
    <property type="entry name" value="Exosortase"/>
</dbReference>